<dbReference type="GeneID" id="24571679"/>
<evidence type="ECO:0000256" key="2">
    <source>
        <dbReference type="RuleBase" id="RU364085"/>
    </source>
</evidence>
<dbReference type="InterPro" id="IPR008896">
    <property type="entry name" value="TIC214"/>
</dbReference>
<dbReference type="GO" id="GO:0009706">
    <property type="term" value="C:chloroplast inner membrane"/>
    <property type="evidence" value="ECO:0007669"/>
    <property type="project" value="UniProtKB-SubCell"/>
</dbReference>
<evidence type="ECO:0000256" key="1">
    <source>
        <dbReference type="ARBA" id="ARBA00004141"/>
    </source>
</evidence>
<feature type="transmembrane region" description="Helical" evidence="2">
    <location>
        <begin position="87"/>
        <end position="107"/>
    </location>
</feature>
<comment type="function">
    <text evidence="2">Involved in protein precursor import into chloroplasts. May be part of an intermediate translocation complex acting as a protein-conducting channel at the inner envelope.</text>
</comment>
<feature type="compositionally biased region" description="Basic and acidic residues" evidence="3">
    <location>
        <begin position="1581"/>
        <end position="1594"/>
    </location>
</feature>
<sequence length="1889" mass="225427">MILKSFLLGNLVSLCMKIINSVVVVGLYYGFLTTFSIGPSYFFLLRTQVMEEGEEGTAKKVAATTGFIMGQLIMFISIYYTPLHLALGRPHTITVLALPYLLFHFFWNNHKHFFDYGSTSRNSMRNLSIPFVFLNNLIFQLFNYFILPSATLARLVNIYMFRCNNKMLFVTSSFVGWLIGHILFMKGAGLVLVWIQQNYSIRSNVLIRSNKYLLSELRNSIARIFSILLFISCVYHLGRMPSPIFTKKLKETPETKESEEETDVEIEKTYETEETKQQEEGFIEENPSPSPFSEEKEDPDKIDETEKIRVNGKDKTKDEFHLYLQEASYKNSSTSTYYYGNRDNSETEKDNSDDEDDELLKKIKEENKNLLWFEKHPLVLLFDYKRWNRPTRYIKNDRFEKAIRYEMSQYSFYPCQNDGKQKISFTYPHSFLIFWEIIQRNLALATTEKFNSNSDDELYNYWIYTNKEKKDNLSNEFTNRIRVLDKGFFDMDVFDKKTRLCNDNTKQEFLQKTHDPLLNGSYRGIIKNTVSSFINQTKKEKLLDDLFINKIHSILHNDYNYQEFEDKKNPFDFDIKLLLPKIRYFVTLMSQRELTFNHKKISLVPEQGQAIDSESENETLFFNFLVDTIIADSFTQTIPKKYIGIKEINKEIPRWSYKLINEIEQYKKQIEENVLVNHQIRSRKAKRVVIYTDKQENTENPSPNTVDKSEQPGEIALIRYSQQSDFRRDIIQGSMRVQRRKIVIWKFFQANIHSPLFLNRIDKSYFVNFSKLIKRIFQNWMGKTPTLKNSDYKDEELKEKKKREKAAIEEEKRKEQIRIDIAEAWDTIPFAQIIRGLMLITQSIIRKSILLPLLIIAKNIGRILLFQSPEWAKDFNEWNNEIHVKCTYNGVQLSETEFPKNWLTDGIQIKIFHPFCLKPWHKSMTSHRALIKQKEQNETENYCFLTVCGTETDFLFGPSRKHPPFFQPIFKQLRKKIRKLKKNRYRFGILKVIHEKFEFFIKCSNETKNRIIEIFLFLTKKRKKMSTINPVPLVGFRKEFSERKKDKDSKMNNHMMHESSIQTPFLNWTNSSVTEKKIKDLSNRTKTIKNQIEKISKDNIKINSILNKTDYRTKRFESSQNMGQILKRKNARLIRKSKSIWKFFREKIYIDIFVYIINIPRINTQLFLESIKKWIDKSSSNNETNHERSDKTNINIIKFISTLKKDFLPFLNNNFLFFSDFDFLSQAYVFYQLSQAKIFNLKSVLQYPGISLFLKKELQDYFVTQGIAHSELHTQKLPNYGINRWKNWLKSKNNYYYDLPQIKWSQLVPQKWRNKVTEHCEVENLNLQQNKRNSYQKERLINYKKNNSENYLLLLPDQNSNFTKNYRYDVLSSKFFYYKDTNDSYRYSYGIPFEVNKNQEFSSIYNYKKNKDKLIDMWWNIQISNYLGIKNIMDIEKNTDRKYLDFKILHFFLRKKVDIEDISTSMNEKRTTESKNYQIVDKIEIDKKGLFYHTIDQEINGCHQKKNFFDWMGMNEEILSRPISELESWFFSEFALFYNSYKMKPWIIPINFLFSNSNGSENLNENKNITRNKKTNTFRQSNEKKSFELKKGNQNEDENETVIVNEDENEIVIATEPGSNVQKKYESDLSNEQEDIEKDYIGSDMTMPRKRQKPKTTKRIGLRFLLKRFLLFQLRWGNSMNQKLINNIKVYCLQLRLINPIEITIASLERNELNMDILLLNKDLTLEDLIQKGILIIEPIHRSVKNDGLFILYQTICISLVHKSKHQNNQQKYRENLDKKKLDLLAPENILSPRHRRELRILICLNLKNNNGMNTNPIRNRVKNSSQFFDKNKNFGQDKNTLRKFKFLLWPNYRLEDLACMNRCWFDTNNGSRFSILRMHMYPQFKIHL</sequence>
<dbReference type="PANTHER" id="PTHR33163">
    <property type="entry name" value="PROTEIN TIC 214-RELATED"/>
    <property type="match status" value="1"/>
</dbReference>
<comment type="subunit">
    <text evidence="2">Part of the Tic complex.</text>
</comment>
<name>A0A0G2QXQ1_SALBI</name>
<keyword evidence="2" id="KW-0472">Membrane</keyword>
<feature type="compositionally biased region" description="Basic and acidic residues" evidence="3">
    <location>
        <begin position="298"/>
        <end position="310"/>
    </location>
</feature>
<keyword evidence="2 4" id="KW-0934">Plastid</keyword>
<feature type="region of interest" description="Disordered" evidence="3">
    <location>
        <begin position="334"/>
        <end position="354"/>
    </location>
</feature>
<feature type="transmembrane region" description="Helical" evidence="2">
    <location>
        <begin position="220"/>
        <end position="238"/>
    </location>
</feature>
<keyword evidence="2 4" id="KW-0150">Chloroplast</keyword>
<reference evidence="4" key="1">
    <citation type="submission" date="2014-03" db="EMBL/GenBank/DDBJ databases">
        <title>Complete chloroplast genomes of halophyte genus Salicornia and phylogenetic relationship with other plants.</title>
        <authorList>
            <person name="Ho Y.S."/>
            <person name="Khan M.S."/>
            <person name="Salazar O.R."/>
            <person name="Otto T.D."/>
            <person name="Ali S."/>
            <person name="Pain A."/>
            <person name="Fedoroff N.V."/>
        </authorList>
    </citation>
    <scope>NUCLEOTIDE SEQUENCE</scope>
</reference>
<dbReference type="RefSeq" id="YP_009143864.1">
    <property type="nucleotide sequence ID" value="NC_027226.1"/>
</dbReference>
<protein>
    <recommendedName>
        <fullName evidence="2">Protein TIC 214</fullName>
    </recommendedName>
    <alternativeName>
        <fullName evidence="2">Translocon at the inner envelope membrane of chloroplasts 214</fullName>
    </alternativeName>
</protein>
<keyword evidence="2" id="KW-1133">Transmembrane helix</keyword>
<feature type="transmembrane region" description="Helical" evidence="2">
    <location>
        <begin position="127"/>
        <end position="147"/>
    </location>
</feature>
<accession>A0A0G2QXQ1</accession>
<keyword evidence="2" id="KW-1001">Plastid inner membrane</keyword>
<gene>
    <name evidence="4" type="primary">ycf1</name>
    <name evidence="2" type="synonym">TIC214</name>
</gene>
<feature type="region of interest" description="Disordered" evidence="3">
    <location>
        <begin position="1572"/>
        <end position="1597"/>
    </location>
</feature>
<geneLocation type="chloroplast" evidence="4"/>
<keyword evidence="2" id="KW-0653">Protein transport</keyword>
<feature type="transmembrane region" description="Helical" evidence="2">
    <location>
        <begin position="21"/>
        <end position="41"/>
    </location>
</feature>
<dbReference type="Pfam" id="PF05758">
    <property type="entry name" value="Ycf1"/>
    <property type="match status" value="1"/>
</dbReference>
<dbReference type="GO" id="GO:0015031">
    <property type="term" value="P:protein transport"/>
    <property type="evidence" value="ECO:0007669"/>
    <property type="project" value="UniProtKB-KW"/>
</dbReference>
<keyword evidence="2" id="KW-0812">Transmembrane</keyword>
<proteinExistence type="inferred from homology"/>
<feature type="compositionally biased region" description="Basic and acidic residues" evidence="3">
    <location>
        <begin position="265"/>
        <end position="279"/>
    </location>
</feature>
<evidence type="ECO:0000256" key="3">
    <source>
        <dbReference type="SAM" id="MobiDB-lite"/>
    </source>
</evidence>
<organism evidence="4">
    <name type="scientific">Salicornia bigelovii</name>
    <name type="common">Dwarf glasswort</name>
    <dbReference type="NCBI Taxonomy" id="46105"/>
    <lineage>
        <taxon>Eukaryota</taxon>
        <taxon>Viridiplantae</taxon>
        <taxon>Streptophyta</taxon>
        <taxon>Embryophyta</taxon>
        <taxon>Tracheophyta</taxon>
        <taxon>Spermatophyta</taxon>
        <taxon>Magnoliopsida</taxon>
        <taxon>eudicotyledons</taxon>
        <taxon>Gunneridae</taxon>
        <taxon>Pentapetalae</taxon>
        <taxon>Caryophyllales</taxon>
        <taxon>Chenopodiaceae</taxon>
        <taxon>Salicornioideae</taxon>
        <taxon>Salicornia</taxon>
        <taxon>Salicornia subgen. Salicornia</taxon>
    </lineage>
</organism>
<keyword evidence="2" id="KW-0813">Transport</keyword>
<feature type="transmembrane region" description="Helical" evidence="2">
    <location>
        <begin position="61"/>
        <end position="80"/>
    </location>
</feature>
<comment type="subcellular location">
    <subcellularLocation>
        <location evidence="1">Membrane</location>
        <topology evidence="1">Multi-pass membrane protein</topology>
    </subcellularLocation>
    <subcellularLocation>
        <location evidence="2">Plastid</location>
        <location evidence="2">Chloroplast inner membrane</location>
    </subcellularLocation>
</comment>
<comment type="similarity">
    <text evidence="2">Belongs to the TIC214 family.</text>
</comment>
<evidence type="ECO:0000313" key="4">
    <source>
        <dbReference type="EMBL" id="AIC37250.1"/>
    </source>
</evidence>
<feature type="region of interest" description="Disordered" evidence="3">
    <location>
        <begin position="250"/>
        <end position="310"/>
    </location>
</feature>
<dbReference type="PANTHER" id="PTHR33163:SF40">
    <property type="entry name" value="PROTEIN TIC 214"/>
    <property type="match status" value="1"/>
</dbReference>
<feature type="transmembrane region" description="Helical" evidence="2">
    <location>
        <begin position="168"/>
        <end position="195"/>
    </location>
</feature>
<dbReference type="EMBL" id="KJ629117">
    <property type="protein sequence ID" value="AIC37250.1"/>
    <property type="molecule type" value="Genomic_DNA"/>
</dbReference>